<organism evidence="4 5">
    <name type="scientific">Amylocarpus encephaloides</name>
    <dbReference type="NCBI Taxonomy" id="45428"/>
    <lineage>
        <taxon>Eukaryota</taxon>
        <taxon>Fungi</taxon>
        <taxon>Dikarya</taxon>
        <taxon>Ascomycota</taxon>
        <taxon>Pezizomycotina</taxon>
        <taxon>Leotiomycetes</taxon>
        <taxon>Helotiales</taxon>
        <taxon>Helotiales incertae sedis</taxon>
        <taxon>Amylocarpus</taxon>
    </lineage>
</organism>
<sequence length="330" mass="36285">MAKISTLSAFFPPPPTFTDKNLPSLIGKVYIVTGGASGVGHEVVKMLYRAGGTVYIAARSEKRCQGAIDKMKGEFAKTFEKVEGQLKSMVIDLSDLRTIKPAAEKFLSDTDRLDVLVHNAAVMTPPSGSKDALGHDLEMGTNCLGPYLLTLLLESLLINTAVTPNTPVSTVRIVWVTSLLQANSREGGVNFDKNGTPVILTKGMDNYMQSKAGCAWLAHKFSERLGSKGILSVCIHPGLMRTELQRHWPLPLRLIMSIMFKGPEYGAYSEIYAAFSPDITQNHNGGYLTAWGRIGEMPTQIMNGLKRDSQGNRKVDTFFDYCDRQITAYR</sequence>
<dbReference type="Proteomes" id="UP000824998">
    <property type="component" value="Unassembled WGS sequence"/>
</dbReference>
<proteinExistence type="inferred from homology"/>
<dbReference type="InterPro" id="IPR036291">
    <property type="entry name" value="NAD(P)-bd_dom_sf"/>
</dbReference>
<comment type="similarity">
    <text evidence="1">Belongs to the short-chain dehydrogenases/reductases (SDR) family.</text>
</comment>
<keyword evidence="2" id="KW-0521">NADP</keyword>
<evidence type="ECO:0000256" key="1">
    <source>
        <dbReference type="ARBA" id="ARBA00006484"/>
    </source>
</evidence>
<evidence type="ECO:0000256" key="2">
    <source>
        <dbReference type="ARBA" id="ARBA00022857"/>
    </source>
</evidence>
<dbReference type="Gene3D" id="3.40.50.720">
    <property type="entry name" value="NAD(P)-binding Rossmann-like Domain"/>
    <property type="match status" value="1"/>
</dbReference>
<keyword evidence="5" id="KW-1185">Reference proteome</keyword>
<evidence type="ECO:0000313" key="4">
    <source>
        <dbReference type="EMBL" id="KAG9234760.1"/>
    </source>
</evidence>
<protein>
    <submittedName>
        <fullName evidence="4">Short-chain dehydrogenase</fullName>
    </submittedName>
</protein>
<dbReference type="SUPFAM" id="SSF51735">
    <property type="entry name" value="NAD(P)-binding Rossmann-fold domains"/>
    <property type="match status" value="1"/>
</dbReference>
<keyword evidence="3" id="KW-0560">Oxidoreductase</keyword>
<reference evidence="4" key="1">
    <citation type="journal article" date="2021" name="IMA Fungus">
        <title>Genomic characterization of three marine fungi, including Emericellopsis atlantica sp. nov. with signatures of a generalist lifestyle and marine biomass degradation.</title>
        <authorList>
            <person name="Hagestad O.C."/>
            <person name="Hou L."/>
            <person name="Andersen J.H."/>
            <person name="Hansen E.H."/>
            <person name="Altermark B."/>
            <person name="Li C."/>
            <person name="Kuhnert E."/>
            <person name="Cox R.J."/>
            <person name="Crous P.W."/>
            <person name="Spatafora J.W."/>
            <person name="Lail K."/>
            <person name="Amirebrahimi M."/>
            <person name="Lipzen A."/>
            <person name="Pangilinan J."/>
            <person name="Andreopoulos W."/>
            <person name="Hayes R.D."/>
            <person name="Ng V."/>
            <person name="Grigoriev I.V."/>
            <person name="Jackson S.A."/>
            <person name="Sutton T.D.S."/>
            <person name="Dobson A.D.W."/>
            <person name="Rama T."/>
        </authorList>
    </citation>
    <scope>NUCLEOTIDE SEQUENCE</scope>
    <source>
        <strain evidence="4">TRa018bII</strain>
    </source>
</reference>
<accession>A0A9P7YJK7</accession>
<dbReference type="PANTHER" id="PTHR24320">
    <property type="entry name" value="RETINOL DEHYDROGENASE"/>
    <property type="match status" value="1"/>
</dbReference>
<dbReference type="Pfam" id="PF00106">
    <property type="entry name" value="adh_short"/>
    <property type="match status" value="1"/>
</dbReference>
<comment type="caution">
    <text evidence="4">The sequence shown here is derived from an EMBL/GenBank/DDBJ whole genome shotgun (WGS) entry which is preliminary data.</text>
</comment>
<dbReference type="AlphaFoldDB" id="A0A9P7YJK7"/>
<name>A0A9P7YJK7_9HELO</name>
<dbReference type="GO" id="GO:0016491">
    <property type="term" value="F:oxidoreductase activity"/>
    <property type="evidence" value="ECO:0007669"/>
    <property type="project" value="UniProtKB-KW"/>
</dbReference>
<dbReference type="PANTHER" id="PTHR24320:SF236">
    <property type="entry name" value="SHORT-CHAIN DEHYDROGENASE-RELATED"/>
    <property type="match status" value="1"/>
</dbReference>
<dbReference type="InterPro" id="IPR002347">
    <property type="entry name" value="SDR_fam"/>
</dbReference>
<evidence type="ECO:0000256" key="3">
    <source>
        <dbReference type="ARBA" id="ARBA00023002"/>
    </source>
</evidence>
<evidence type="ECO:0000313" key="5">
    <source>
        <dbReference type="Proteomes" id="UP000824998"/>
    </source>
</evidence>
<dbReference type="OrthoDB" id="191139at2759"/>
<dbReference type="EMBL" id="MU251453">
    <property type="protein sequence ID" value="KAG9234760.1"/>
    <property type="molecule type" value="Genomic_DNA"/>
</dbReference>
<gene>
    <name evidence="4" type="ORF">BJ875DRAFT_295094</name>
</gene>
<dbReference type="PRINTS" id="PR00081">
    <property type="entry name" value="GDHRDH"/>
</dbReference>